<evidence type="ECO:0000256" key="14">
    <source>
        <dbReference type="ARBA" id="ARBA00048367"/>
    </source>
</evidence>
<dbReference type="InterPro" id="IPR017441">
    <property type="entry name" value="Protein_kinase_ATP_BS"/>
</dbReference>
<dbReference type="EC" id="2.7.11.22" evidence="4"/>
<evidence type="ECO:0000259" key="19">
    <source>
        <dbReference type="PROSITE" id="PS50011"/>
    </source>
</evidence>
<organism evidence="20">
    <name type="scientific">Melanaphis sacchari</name>
    <dbReference type="NCBI Taxonomy" id="742174"/>
    <lineage>
        <taxon>Eukaryota</taxon>
        <taxon>Metazoa</taxon>
        <taxon>Ecdysozoa</taxon>
        <taxon>Arthropoda</taxon>
        <taxon>Hexapoda</taxon>
        <taxon>Insecta</taxon>
        <taxon>Pterygota</taxon>
        <taxon>Neoptera</taxon>
        <taxon>Paraneoptera</taxon>
        <taxon>Hemiptera</taxon>
        <taxon>Sternorrhyncha</taxon>
        <taxon>Aphidomorpha</taxon>
        <taxon>Aphidoidea</taxon>
        <taxon>Aphididae</taxon>
        <taxon>Aphidini</taxon>
        <taxon>Melanaphis</taxon>
    </lineage>
</organism>
<keyword evidence="7 16" id="KW-0547">Nucleotide-binding</keyword>
<dbReference type="FunFam" id="3.30.200.20:FF:000074">
    <property type="entry name" value="cyclin-dependent kinase 12 isoform X2"/>
    <property type="match status" value="1"/>
</dbReference>
<dbReference type="GO" id="GO:0032968">
    <property type="term" value="P:positive regulation of transcription elongation by RNA polymerase II"/>
    <property type="evidence" value="ECO:0007669"/>
    <property type="project" value="TreeGrafter"/>
</dbReference>
<feature type="region of interest" description="Disordered" evidence="18">
    <location>
        <begin position="413"/>
        <end position="439"/>
    </location>
</feature>
<accession>A0A2H8TXA9</accession>
<keyword evidence="5 17" id="KW-0723">Serine/threonine-protein kinase</keyword>
<proteinExistence type="inferred from homology"/>
<evidence type="ECO:0000256" key="9">
    <source>
        <dbReference type="ARBA" id="ARBA00022840"/>
    </source>
</evidence>
<dbReference type="PROSITE" id="PS50011">
    <property type="entry name" value="PROTEIN_KINASE_DOM"/>
    <property type="match status" value="1"/>
</dbReference>
<gene>
    <name evidence="20" type="primary">Cdk12_2</name>
</gene>
<name>A0A2H8TXA9_9HEMI</name>
<evidence type="ECO:0000256" key="10">
    <source>
        <dbReference type="ARBA" id="ARBA00023242"/>
    </source>
</evidence>
<dbReference type="PANTHER" id="PTHR24056">
    <property type="entry name" value="CELL DIVISION PROTEIN KINASE"/>
    <property type="match status" value="1"/>
</dbReference>
<dbReference type="PROSITE" id="PS00107">
    <property type="entry name" value="PROTEIN_KINASE_ATP"/>
    <property type="match status" value="1"/>
</dbReference>
<comment type="catalytic activity">
    <reaction evidence="13">
        <text>L-threonyl-[protein] + ATP = O-phospho-L-threonyl-[protein] + ADP + H(+)</text>
        <dbReference type="Rhea" id="RHEA:46608"/>
        <dbReference type="Rhea" id="RHEA-COMP:11060"/>
        <dbReference type="Rhea" id="RHEA-COMP:11605"/>
        <dbReference type="ChEBI" id="CHEBI:15378"/>
        <dbReference type="ChEBI" id="CHEBI:30013"/>
        <dbReference type="ChEBI" id="CHEBI:30616"/>
        <dbReference type="ChEBI" id="CHEBI:61977"/>
        <dbReference type="ChEBI" id="CHEBI:456216"/>
        <dbReference type="EC" id="2.7.11.22"/>
    </reaction>
</comment>
<dbReference type="GO" id="GO:0030332">
    <property type="term" value="F:cyclin binding"/>
    <property type="evidence" value="ECO:0007669"/>
    <property type="project" value="TreeGrafter"/>
</dbReference>
<evidence type="ECO:0000313" key="20">
    <source>
        <dbReference type="EMBL" id="MBW18431.1"/>
    </source>
</evidence>
<evidence type="ECO:0000256" key="12">
    <source>
        <dbReference type="ARBA" id="ARBA00041920"/>
    </source>
</evidence>
<comment type="subcellular location">
    <subcellularLocation>
        <location evidence="1">Nucleus</location>
    </subcellularLocation>
</comment>
<feature type="compositionally biased region" description="Basic and acidic residues" evidence="18">
    <location>
        <begin position="426"/>
        <end position="439"/>
    </location>
</feature>
<comment type="similarity">
    <text evidence="2">Belongs to the protein kinase superfamily. CMGC Ser/Thr protein kinase family. CDC2/CDKX subfamily.</text>
</comment>
<evidence type="ECO:0000256" key="8">
    <source>
        <dbReference type="ARBA" id="ARBA00022777"/>
    </source>
</evidence>
<evidence type="ECO:0000256" key="5">
    <source>
        <dbReference type="ARBA" id="ARBA00022527"/>
    </source>
</evidence>
<dbReference type="Pfam" id="PF00069">
    <property type="entry name" value="Pkinase"/>
    <property type="match status" value="1"/>
</dbReference>
<dbReference type="GO" id="GO:0008353">
    <property type="term" value="F:RNA polymerase II CTD heptapeptide repeat kinase activity"/>
    <property type="evidence" value="ECO:0007669"/>
    <property type="project" value="UniProtKB-EC"/>
</dbReference>
<evidence type="ECO:0000256" key="1">
    <source>
        <dbReference type="ARBA" id="ARBA00004123"/>
    </source>
</evidence>
<reference evidence="20" key="1">
    <citation type="submission" date="2017-10" db="EMBL/GenBank/DDBJ databases">
        <title>Transcriptome Assembly of Sugarcane Aphid Adults.</title>
        <authorList>
            <person name="Scully E.D."/>
            <person name="Palmer N.A."/>
            <person name="Geib S.M."/>
            <person name="Sarath G."/>
            <person name="Sattler S.E."/>
        </authorList>
    </citation>
    <scope>NUCLEOTIDE SEQUENCE</scope>
    <source>
        <tissue evidence="20">Whole body</tissue>
    </source>
</reference>
<evidence type="ECO:0000256" key="2">
    <source>
        <dbReference type="ARBA" id="ARBA00006485"/>
    </source>
</evidence>
<feature type="binding site" evidence="16">
    <location>
        <position position="121"/>
    </location>
    <ligand>
        <name>ATP</name>
        <dbReference type="ChEBI" id="CHEBI:30616"/>
    </ligand>
</feature>
<dbReference type="SUPFAM" id="SSF56112">
    <property type="entry name" value="Protein kinase-like (PK-like)"/>
    <property type="match status" value="1"/>
</dbReference>
<dbReference type="EMBL" id="GFXV01006626">
    <property type="protein sequence ID" value="MBW18431.1"/>
    <property type="molecule type" value="Transcribed_RNA"/>
</dbReference>
<keyword evidence="9 16" id="KW-0067">ATP-binding</keyword>
<evidence type="ECO:0000256" key="16">
    <source>
        <dbReference type="PROSITE-ProRule" id="PRU10141"/>
    </source>
</evidence>
<keyword evidence="10" id="KW-0539">Nucleus</keyword>
<dbReference type="PANTHER" id="PTHR24056:SF546">
    <property type="entry name" value="CYCLIN-DEPENDENT KINASE 12"/>
    <property type="match status" value="1"/>
</dbReference>
<protein>
    <recommendedName>
        <fullName evidence="11">Cyclin-dependent kinase 12</fullName>
        <ecNumber evidence="4">2.7.11.22</ecNumber>
        <ecNumber evidence="3">2.7.11.23</ecNumber>
    </recommendedName>
    <alternativeName>
        <fullName evidence="12">Cell division protein kinase 12</fullName>
    </alternativeName>
</protein>
<dbReference type="AlphaFoldDB" id="A0A2H8TXA9"/>
<comment type="catalytic activity">
    <reaction evidence="14">
        <text>L-seryl-[protein] + ATP = O-phospho-L-seryl-[protein] + ADP + H(+)</text>
        <dbReference type="Rhea" id="RHEA:17989"/>
        <dbReference type="Rhea" id="RHEA-COMP:9863"/>
        <dbReference type="Rhea" id="RHEA-COMP:11604"/>
        <dbReference type="ChEBI" id="CHEBI:15378"/>
        <dbReference type="ChEBI" id="CHEBI:29999"/>
        <dbReference type="ChEBI" id="CHEBI:30616"/>
        <dbReference type="ChEBI" id="CHEBI:83421"/>
        <dbReference type="ChEBI" id="CHEBI:456216"/>
        <dbReference type="EC" id="2.7.11.22"/>
    </reaction>
</comment>
<evidence type="ECO:0000256" key="13">
    <source>
        <dbReference type="ARBA" id="ARBA00047811"/>
    </source>
</evidence>
<evidence type="ECO:0000256" key="11">
    <source>
        <dbReference type="ARBA" id="ARBA00040213"/>
    </source>
</evidence>
<evidence type="ECO:0000256" key="6">
    <source>
        <dbReference type="ARBA" id="ARBA00022679"/>
    </source>
</evidence>
<evidence type="ECO:0000256" key="4">
    <source>
        <dbReference type="ARBA" id="ARBA00012425"/>
    </source>
</evidence>
<dbReference type="GO" id="GO:0004693">
    <property type="term" value="F:cyclin-dependent protein serine/threonine kinase activity"/>
    <property type="evidence" value="ECO:0007669"/>
    <property type="project" value="UniProtKB-EC"/>
</dbReference>
<comment type="catalytic activity">
    <reaction evidence="15">
        <text>[DNA-directed RNA polymerase] + ATP = phospho-[DNA-directed RNA polymerase] + ADP + H(+)</text>
        <dbReference type="Rhea" id="RHEA:10216"/>
        <dbReference type="Rhea" id="RHEA-COMP:11321"/>
        <dbReference type="Rhea" id="RHEA-COMP:11322"/>
        <dbReference type="ChEBI" id="CHEBI:15378"/>
        <dbReference type="ChEBI" id="CHEBI:30616"/>
        <dbReference type="ChEBI" id="CHEBI:43176"/>
        <dbReference type="ChEBI" id="CHEBI:68546"/>
        <dbReference type="ChEBI" id="CHEBI:456216"/>
        <dbReference type="EC" id="2.7.11.23"/>
    </reaction>
</comment>
<evidence type="ECO:0000256" key="17">
    <source>
        <dbReference type="RuleBase" id="RU000304"/>
    </source>
</evidence>
<dbReference type="InterPro" id="IPR011009">
    <property type="entry name" value="Kinase-like_dom_sf"/>
</dbReference>
<dbReference type="InterPro" id="IPR000719">
    <property type="entry name" value="Prot_kinase_dom"/>
</dbReference>
<feature type="domain" description="Protein kinase" evidence="19">
    <location>
        <begin position="92"/>
        <end position="385"/>
    </location>
</feature>
<dbReference type="PROSITE" id="PS00108">
    <property type="entry name" value="PROTEIN_KINASE_ST"/>
    <property type="match status" value="1"/>
</dbReference>
<dbReference type="Gene3D" id="3.30.200.20">
    <property type="entry name" value="Phosphorylase Kinase, domain 1"/>
    <property type="match status" value="1"/>
</dbReference>
<dbReference type="OrthoDB" id="28397at2759"/>
<keyword evidence="6" id="KW-0808">Transferase</keyword>
<dbReference type="EC" id="2.7.11.23" evidence="3"/>
<dbReference type="FunFam" id="1.10.510.10:FF:000415">
    <property type="entry name" value="CMGC/CDK/CRK7 protein kinase, variant"/>
    <property type="match status" value="1"/>
</dbReference>
<evidence type="ECO:0000256" key="3">
    <source>
        <dbReference type="ARBA" id="ARBA00012409"/>
    </source>
</evidence>
<dbReference type="Gene3D" id="1.10.510.10">
    <property type="entry name" value="Transferase(Phosphotransferase) domain 1"/>
    <property type="match status" value="1"/>
</dbReference>
<dbReference type="SMART" id="SM00220">
    <property type="entry name" value="S_TKc"/>
    <property type="match status" value="1"/>
</dbReference>
<dbReference type="GO" id="GO:0008024">
    <property type="term" value="C:cyclin/CDK positive transcription elongation factor complex"/>
    <property type="evidence" value="ECO:0007669"/>
    <property type="project" value="TreeGrafter"/>
</dbReference>
<dbReference type="InterPro" id="IPR050108">
    <property type="entry name" value="CDK"/>
</dbReference>
<feature type="compositionally biased region" description="Low complexity" evidence="18">
    <location>
        <begin position="414"/>
        <end position="424"/>
    </location>
</feature>
<evidence type="ECO:0000256" key="15">
    <source>
        <dbReference type="ARBA" id="ARBA00049280"/>
    </source>
</evidence>
<sequence length="439" mass="50549">METQNGIENIPLPSDSPLIRQPRSIENTTLVENHDSFLSDCLPKNIILTDLIHTFRQRAKSPISKRPVVLNSSKSFIDVNVTRTGLRTVDLYEIISQIGEGSYGQVYKAKEKKTNNFVALKKVRLEHESEGFPITAIREIKILRQLNHPNVVSLKEVVTDKEDSYEFKKGGGSFYLVFEYMDHDLTGLIESGMVDFSVRDNAIIMRQLLEGLNYCHKQNFIHRDIKCSNILLNNKGELKLADLGLARLFDNEQVRLYTNKVVTLRYRPPELLLGEERYGPSVDIWSCGCILGELFIKKNMFHGKDEFDQLELISQLCGSPCPANWPEVIKLPYWKFISQKKLHNRKLNDQYDFIGNDAFELLDKMLTLDPSKRITAENALTCSWLANIDTNTCISLPTWQDCHELWSRKRKGRSTTSRNNSSLRSMKKDRNQSENKTRT</sequence>
<dbReference type="GO" id="GO:0005524">
    <property type="term" value="F:ATP binding"/>
    <property type="evidence" value="ECO:0007669"/>
    <property type="project" value="UniProtKB-UniRule"/>
</dbReference>
<evidence type="ECO:0000256" key="7">
    <source>
        <dbReference type="ARBA" id="ARBA00022741"/>
    </source>
</evidence>
<evidence type="ECO:0000256" key="18">
    <source>
        <dbReference type="SAM" id="MobiDB-lite"/>
    </source>
</evidence>
<keyword evidence="8 20" id="KW-0418">Kinase</keyword>
<dbReference type="InterPro" id="IPR008271">
    <property type="entry name" value="Ser/Thr_kinase_AS"/>
</dbReference>